<dbReference type="Proteomes" id="UP000242715">
    <property type="component" value="Unassembled WGS sequence"/>
</dbReference>
<evidence type="ECO:0000313" key="1">
    <source>
        <dbReference type="EMBL" id="GAU27770.1"/>
    </source>
</evidence>
<accession>A0A2Z6MVN3</accession>
<proteinExistence type="predicted"/>
<sequence length="203" mass="22842">MECVKENQVVDLLSGGDDDDGFPVPGDDSYVLYAYQNDRVFGWEMVVSGACADESKNQVLERIEICPRFRAEWSDELKNHPYAFLLHSSGNLVFLELELEGGDCYMTPGKMVSVLCGFKKPVEVIFRYDFSDDDNCFTIESVDGRRVAGVIGSDVEGRDIIDLSDDTTYTLHGYHNDRVFGWEMIVTDAYACESNEQVLVSIL</sequence>
<keyword evidence="2" id="KW-1185">Reference proteome</keyword>
<evidence type="ECO:0000313" key="2">
    <source>
        <dbReference type="Proteomes" id="UP000242715"/>
    </source>
</evidence>
<reference evidence="2" key="1">
    <citation type="journal article" date="2017" name="Front. Plant Sci.">
        <title>Climate Clever Clovers: New Paradigm to Reduce the Environmental Footprint of Ruminants by Breeding Low Methanogenic Forages Utilizing Haplotype Variation.</title>
        <authorList>
            <person name="Kaur P."/>
            <person name="Appels R."/>
            <person name="Bayer P.E."/>
            <person name="Keeble-Gagnere G."/>
            <person name="Wang J."/>
            <person name="Hirakawa H."/>
            <person name="Shirasawa K."/>
            <person name="Vercoe P."/>
            <person name="Stefanova K."/>
            <person name="Durmic Z."/>
            <person name="Nichols P."/>
            <person name="Revell C."/>
            <person name="Isobe S.N."/>
            <person name="Edwards D."/>
            <person name="Erskine W."/>
        </authorList>
    </citation>
    <scope>NUCLEOTIDE SEQUENCE [LARGE SCALE GENOMIC DNA]</scope>
    <source>
        <strain evidence="2">cv. Daliak</strain>
    </source>
</reference>
<dbReference type="AlphaFoldDB" id="A0A2Z6MVN3"/>
<gene>
    <name evidence="1" type="ORF">TSUD_215810</name>
</gene>
<organism evidence="1 2">
    <name type="scientific">Trifolium subterraneum</name>
    <name type="common">Subterranean clover</name>
    <dbReference type="NCBI Taxonomy" id="3900"/>
    <lineage>
        <taxon>Eukaryota</taxon>
        <taxon>Viridiplantae</taxon>
        <taxon>Streptophyta</taxon>
        <taxon>Embryophyta</taxon>
        <taxon>Tracheophyta</taxon>
        <taxon>Spermatophyta</taxon>
        <taxon>Magnoliopsida</taxon>
        <taxon>eudicotyledons</taxon>
        <taxon>Gunneridae</taxon>
        <taxon>Pentapetalae</taxon>
        <taxon>rosids</taxon>
        <taxon>fabids</taxon>
        <taxon>Fabales</taxon>
        <taxon>Fabaceae</taxon>
        <taxon>Papilionoideae</taxon>
        <taxon>50 kb inversion clade</taxon>
        <taxon>NPAAA clade</taxon>
        <taxon>Hologalegina</taxon>
        <taxon>IRL clade</taxon>
        <taxon>Trifolieae</taxon>
        <taxon>Trifolium</taxon>
    </lineage>
</organism>
<protein>
    <submittedName>
        <fullName evidence="1">Uncharacterized protein</fullName>
    </submittedName>
</protein>
<name>A0A2Z6MVN3_TRISU</name>
<dbReference type="EMBL" id="DF973361">
    <property type="protein sequence ID" value="GAU27770.1"/>
    <property type="molecule type" value="Genomic_DNA"/>
</dbReference>